<dbReference type="AlphaFoldDB" id="A0A1W1WRM8"/>
<gene>
    <name evidence="2" type="ORF">SAMN05660197_0122</name>
</gene>
<evidence type="ECO:0000313" key="3">
    <source>
        <dbReference type="Proteomes" id="UP000192602"/>
    </source>
</evidence>
<accession>A0A1W1WRM8</accession>
<dbReference type="Gene3D" id="1.20.5.340">
    <property type="match status" value="1"/>
</dbReference>
<dbReference type="EMBL" id="FWWZ01000001">
    <property type="protein sequence ID" value="SMC08373.1"/>
    <property type="molecule type" value="Genomic_DNA"/>
</dbReference>
<feature type="coiled-coil region" evidence="1">
    <location>
        <begin position="7"/>
        <end position="69"/>
    </location>
</feature>
<evidence type="ECO:0000256" key="1">
    <source>
        <dbReference type="SAM" id="Coils"/>
    </source>
</evidence>
<dbReference type="RefSeq" id="WP_084274660.1">
    <property type="nucleotide sequence ID" value="NZ_AP026671.1"/>
</dbReference>
<keyword evidence="1" id="KW-0175">Coiled coil</keyword>
<dbReference type="Proteomes" id="UP000192602">
    <property type="component" value="Unassembled WGS sequence"/>
</dbReference>
<dbReference type="GO" id="GO:0043093">
    <property type="term" value="P:FtsZ-dependent cytokinesis"/>
    <property type="evidence" value="ECO:0007669"/>
    <property type="project" value="InterPro"/>
</dbReference>
<proteinExistence type="predicted"/>
<dbReference type="STRING" id="1069081.SAMN05660197_0122"/>
<dbReference type="GO" id="GO:0090529">
    <property type="term" value="P:cell septum assembly"/>
    <property type="evidence" value="ECO:0007669"/>
    <property type="project" value="InterPro"/>
</dbReference>
<organism evidence="2 3">
    <name type="scientific">Nitratiruptor tergarcus DSM 16512</name>
    <dbReference type="NCBI Taxonomy" id="1069081"/>
    <lineage>
        <taxon>Bacteria</taxon>
        <taxon>Pseudomonadati</taxon>
        <taxon>Campylobacterota</taxon>
        <taxon>Epsilonproteobacteria</taxon>
        <taxon>Nautiliales</taxon>
        <taxon>Nitratiruptoraceae</taxon>
        <taxon>Nitratiruptor</taxon>
    </lineage>
</organism>
<name>A0A1W1WRM8_9BACT</name>
<sequence>MEHIDLMEKLSQKIDDLLDKYTILKDENERLRTELVTCKAASEEKDKEIEKLRDELAMKNLEIDEIIKKIENLVS</sequence>
<reference evidence="3" key="1">
    <citation type="submission" date="2017-04" db="EMBL/GenBank/DDBJ databases">
        <authorList>
            <person name="Varghese N."/>
            <person name="Submissions S."/>
        </authorList>
    </citation>
    <scope>NUCLEOTIDE SEQUENCE [LARGE SCALE GENOMIC DNA]</scope>
    <source>
        <strain evidence="3">DSM 16512</strain>
    </source>
</reference>
<protein>
    <submittedName>
        <fullName evidence="2">Cell division protein ZapB</fullName>
    </submittedName>
</protein>
<evidence type="ECO:0000313" key="2">
    <source>
        <dbReference type="EMBL" id="SMC08373.1"/>
    </source>
</evidence>
<dbReference type="GO" id="GO:0005737">
    <property type="term" value="C:cytoplasm"/>
    <property type="evidence" value="ECO:0007669"/>
    <property type="project" value="InterPro"/>
</dbReference>
<keyword evidence="2" id="KW-0131">Cell cycle</keyword>
<keyword evidence="3" id="KW-1185">Reference proteome</keyword>
<keyword evidence="2" id="KW-0132">Cell division</keyword>
<dbReference type="OrthoDB" id="5362376at2"/>